<evidence type="ECO:0000313" key="3">
    <source>
        <dbReference type="EMBL" id="SNZ08476.1"/>
    </source>
</evidence>
<name>A0A285NKS4_9HYPH</name>
<dbReference type="Proteomes" id="UP000219439">
    <property type="component" value="Unassembled WGS sequence"/>
</dbReference>
<dbReference type="AlphaFoldDB" id="A0A285NKS4"/>
<dbReference type="SMART" id="SM01324">
    <property type="entry name" value="YARHG"/>
    <property type="match status" value="1"/>
</dbReference>
<evidence type="ECO:0000313" key="4">
    <source>
        <dbReference type="Proteomes" id="UP000219439"/>
    </source>
</evidence>
<dbReference type="InterPro" id="IPR025582">
    <property type="entry name" value="YARHG_dom"/>
</dbReference>
<dbReference type="PROSITE" id="PS51257">
    <property type="entry name" value="PROKAR_LIPOPROTEIN"/>
    <property type="match status" value="1"/>
</dbReference>
<dbReference type="OrthoDB" id="7666530at2"/>
<feature type="chain" id="PRO_5013080609" evidence="1">
    <location>
        <begin position="21"/>
        <end position="96"/>
    </location>
</feature>
<evidence type="ECO:0000259" key="2">
    <source>
        <dbReference type="SMART" id="SM01324"/>
    </source>
</evidence>
<dbReference type="InterPro" id="IPR038434">
    <property type="entry name" value="YARHG_sf"/>
</dbReference>
<protein>
    <submittedName>
        <fullName evidence="3">YARHG domain-containing protein</fullName>
    </submittedName>
</protein>
<sequence length="96" mass="11300">MNMRTLCLAVLLILPAPAMAQSCFDLWVGRNTIYDNNGYCFKSRLGRTYFDNADCYTNNARLSKAEHRRVARIKAQEKRRGCRIRTNVSYYNSRYY</sequence>
<feature type="signal peptide" evidence="1">
    <location>
        <begin position="1"/>
        <end position="20"/>
    </location>
</feature>
<evidence type="ECO:0000256" key="1">
    <source>
        <dbReference type="SAM" id="SignalP"/>
    </source>
</evidence>
<reference evidence="3 4" key="1">
    <citation type="submission" date="2017-09" db="EMBL/GenBank/DDBJ databases">
        <authorList>
            <person name="Ehlers B."/>
            <person name="Leendertz F.H."/>
        </authorList>
    </citation>
    <scope>NUCLEOTIDE SEQUENCE [LARGE SCALE GENOMIC DNA]</scope>
    <source>
        <strain evidence="3 4">DSM 18289</strain>
    </source>
</reference>
<keyword evidence="4" id="KW-1185">Reference proteome</keyword>
<gene>
    <name evidence="3" type="ORF">SAMN06265368_1693</name>
</gene>
<dbReference type="EMBL" id="OBEL01000001">
    <property type="protein sequence ID" value="SNZ08476.1"/>
    <property type="molecule type" value="Genomic_DNA"/>
</dbReference>
<organism evidence="3 4">
    <name type="scientific">Cohaesibacter gelatinilyticus</name>
    <dbReference type="NCBI Taxonomy" id="372072"/>
    <lineage>
        <taxon>Bacteria</taxon>
        <taxon>Pseudomonadati</taxon>
        <taxon>Pseudomonadota</taxon>
        <taxon>Alphaproteobacteria</taxon>
        <taxon>Hyphomicrobiales</taxon>
        <taxon>Cohaesibacteraceae</taxon>
    </lineage>
</organism>
<proteinExistence type="predicted"/>
<keyword evidence="1" id="KW-0732">Signal</keyword>
<accession>A0A285NKS4</accession>
<dbReference type="Gene3D" id="1.20.58.1690">
    <property type="match status" value="1"/>
</dbReference>
<dbReference type="Pfam" id="PF13308">
    <property type="entry name" value="YARHG"/>
    <property type="match status" value="1"/>
</dbReference>
<feature type="domain" description="YARHG" evidence="2">
    <location>
        <begin position="6"/>
        <end position="78"/>
    </location>
</feature>